<dbReference type="RefSeq" id="WP_129184274.1">
    <property type="nucleotide sequence ID" value="NZ_JAGIOG010000001.1"/>
</dbReference>
<reference evidence="2" key="1">
    <citation type="submission" date="2019-09" db="EMBL/GenBank/DDBJ databases">
        <authorList>
            <person name="Li J."/>
        </authorList>
    </citation>
    <scope>NUCLEOTIDE SEQUENCE [LARGE SCALE GENOMIC DNA]</scope>
    <source>
        <strain evidence="2">NRBC 14897</strain>
    </source>
</reference>
<sequence length="249" mass="26670">MTHDDTNHGWTDDHGPALRAAAPEVPQLTPEHESELWQQIECAGRQPVVRRTRRWRTVVAGIVAVGAVGVAGAATANVLSAHTGRFASDAEDLELGGPGERIDPAAPDFATVLDGATRDIHFPSLWTRANALSWEVGDLSDEDTVVSMGALRLWIASHAVCSWTDRWAAALRTGDEPAEDEAAAVILSARTWPSITDTDDELANESEASWLPVLERAVRSEQPSAAAAALNGQACMPGLAPELGYDPRW</sequence>
<evidence type="ECO:0000313" key="3">
    <source>
        <dbReference type="Proteomes" id="UP001515100"/>
    </source>
</evidence>
<evidence type="ECO:0000256" key="1">
    <source>
        <dbReference type="SAM" id="Phobius"/>
    </source>
</evidence>
<feature type="transmembrane region" description="Helical" evidence="1">
    <location>
        <begin position="58"/>
        <end position="79"/>
    </location>
</feature>
<keyword evidence="1" id="KW-0812">Transmembrane</keyword>
<dbReference type="AlphaFoldDB" id="A0A641AM37"/>
<proteinExistence type="predicted"/>
<dbReference type="Proteomes" id="UP001515100">
    <property type="component" value="Unassembled WGS sequence"/>
</dbReference>
<keyword evidence="3" id="KW-1185">Reference proteome</keyword>
<name>A0A641AM37_9ACTN</name>
<organism evidence="2 3">
    <name type="scientific">Aeromicrobium fastidiosum</name>
    <dbReference type="NCBI Taxonomy" id="52699"/>
    <lineage>
        <taxon>Bacteria</taxon>
        <taxon>Bacillati</taxon>
        <taxon>Actinomycetota</taxon>
        <taxon>Actinomycetes</taxon>
        <taxon>Propionibacteriales</taxon>
        <taxon>Nocardioidaceae</taxon>
        <taxon>Aeromicrobium</taxon>
    </lineage>
</organism>
<gene>
    <name evidence="2" type="ORF">ESP62_012960</name>
</gene>
<keyword evidence="1" id="KW-0472">Membrane</keyword>
<evidence type="ECO:0000313" key="2">
    <source>
        <dbReference type="EMBL" id="KAA1376338.1"/>
    </source>
</evidence>
<dbReference type="EMBL" id="SDPP02000003">
    <property type="protein sequence ID" value="KAA1376338.1"/>
    <property type="molecule type" value="Genomic_DNA"/>
</dbReference>
<dbReference type="OrthoDB" id="9856352at2"/>
<protein>
    <submittedName>
        <fullName evidence="2">Uncharacterized protein</fullName>
    </submittedName>
</protein>
<comment type="caution">
    <text evidence="2">The sequence shown here is derived from an EMBL/GenBank/DDBJ whole genome shotgun (WGS) entry which is preliminary data.</text>
</comment>
<keyword evidence="1" id="KW-1133">Transmembrane helix</keyword>
<accession>A0A641AM37</accession>